<evidence type="ECO:0000313" key="1">
    <source>
        <dbReference type="EMBL" id="RYJ41859.1"/>
    </source>
</evidence>
<protein>
    <submittedName>
        <fullName evidence="1">FemAB family</fullName>
    </submittedName>
</protein>
<dbReference type="Proteomes" id="UP000289775">
    <property type="component" value="Unassembled WGS sequence"/>
</dbReference>
<evidence type="ECO:0000313" key="2">
    <source>
        <dbReference type="Proteomes" id="UP000289775"/>
    </source>
</evidence>
<dbReference type="SUPFAM" id="SSF55729">
    <property type="entry name" value="Acyl-CoA N-acyltransferases (Nat)"/>
    <property type="match status" value="1"/>
</dbReference>
<organism evidence="1 2">
    <name type="scientific">Flavobacterium beibuense</name>
    <dbReference type="NCBI Taxonomy" id="657326"/>
    <lineage>
        <taxon>Bacteria</taxon>
        <taxon>Pseudomonadati</taxon>
        <taxon>Bacteroidota</taxon>
        <taxon>Flavobacteriia</taxon>
        <taxon>Flavobacteriales</taxon>
        <taxon>Flavobacteriaceae</taxon>
        <taxon>Flavobacterium</taxon>
    </lineage>
</organism>
<dbReference type="EMBL" id="JUIW01000009">
    <property type="protein sequence ID" value="RYJ41859.1"/>
    <property type="molecule type" value="Genomic_DNA"/>
</dbReference>
<keyword evidence="2" id="KW-1185">Reference proteome</keyword>
<proteinExistence type="predicted"/>
<dbReference type="Gene3D" id="3.40.630.30">
    <property type="match status" value="1"/>
</dbReference>
<dbReference type="OrthoDB" id="9808687at2"/>
<reference evidence="1 2" key="1">
    <citation type="submission" date="2014-12" db="EMBL/GenBank/DDBJ databases">
        <title>Genome sequence of Flavobacterium beibuense RSKm HC5.</title>
        <authorList>
            <person name="Kim J.F."/>
            <person name="Song J.Y."/>
            <person name="Kwak M.-J."/>
            <person name="Lee S.-W."/>
        </authorList>
    </citation>
    <scope>NUCLEOTIDE SEQUENCE [LARGE SCALE GENOMIC DNA]</scope>
    <source>
        <strain evidence="1 2">RSKm HC5</strain>
    </source>
</reference>
<dbReference type="RefSeq" id="WP_129751869.1">
    <property type="nucleotide sequence ID" value="NZ_JUIW01000009.1"/>
</dbReference>
<dbReference type="InterPro" id="IPR016181">
    <property type="entry name" value="Acyl_CoA_acyltransferase"/>
</dbReference>
<gene>
    <name evidence="1" type="ORF">NU09_2784</name>
</gene>
<accession>A0A444W7K7</accession>
<name>A0A444W7K7_9FLAO</name>
<sequence length="312" mass="36440">MYRVEKYTVDYYTQWNDFVNSSKNGTFLFHRDFMEYHSDRFTDFSLLVFENDKLVALFPANSKDDIIYSHQGLTYGGFLLENKTGGEKTEQIINVAFEFLNEKGFKKGIIKQILPIYHKYPVFEADYALFRKGASIIRRDMNLAIDYSFPLTISKSKMKHYRRVSSLGMEIKQDNNFKGFWKDVLVPRLEKRHNTKPVHTIEEIELLQSRFPENIFQYNVYYNDEIVAGITLFDSGTVVKSQYGATTDKGEELRALDYLFITLIEKLSNTKRFFDMGTVTEGNGYNAGLLKQKEELGCSVYVQDFYEVTITE</sequence>
<dbReference type="AlphaFoldDB" id="A0A444W7K7"/>
<comment type="caution">
    <text evidence="1">The sequence shown here is derived from an EMBL/GenBank/DDBJ whole genome shotgun (WGS) entry which is preliminary data.</text>
</comment>